<reference evidence="6 7" key="1">
    <citation type="submission" date="2018-07" db="EMBL/GenBank/DDBJ databases">
        <title>Genome assembly of strain KB82.</title>
        <authorList>
            <person name="Kukolya J."/>
            <person name="Horvath B."/>
            <person name="Nagy I."/>
            <person name="Toth A."/>
        </authorList>
    </citation>
    <scope>NUCLEOTIDE SEQUENCE [LARGE SCALE GENOMIC DNA]</scope>
    <source>
        <strain evidence="6 7">Kb82</strain>
    </source>
</reference>
<dbReference type="SUPFAM" id="SSF81901">
    <property type="entry name" value="HCP-like"/>
    <property type="match status" value="1"/>
</dbReference>
<evidence type="ECO:0000256" key="4">
    <source>
        <dbReference type="SAM" id="SignalP"/>
    </source>
</evidence>
<dbReference type="Gene3D" id="1.25.40.10">
    <property type="entry name" value="Tetratricopeptide repeat domain"/>
    <property type="match status" value="7"/>
</dbReference>
<feature type="repeat" description="TPR" evidence="3">
    <location>
        <begin position="317"/>
        <end position="350"/>
    </location>
</feature>
<keyword evidence="2 3" id="KW-0802">TPR repeat</keyword>
<feature type="signal peptide" evidence="4">
    <location>
        <begin position="1"/>
        <end position="21"/>
    </location>
</feature>
<comment type="caution">
    <text evidence="6">The sequence shown here is derived from an EMBL/GenBank/DDBJ whole genome shotgun (WGS) entry which is preliminary data.</text>
</comment>
<dbReference type="Proteomes" id="UP000640614">
    <property type="component" value="Unassembled WGS sequence"/>
</dbReference>
<feature type="repeat" description="TPR" evidence="3">
    <location>
        <begin position="504"/>
        <end position="537"/>
    </location>
</feature>
<dbReference type="InterPro" id="IPR018704">
    <property type="entry name" value="SecYEG/CpoB_TPR"/>
</dbReference>
<dbReference type="Pfam" id="PF09976">
    <property type="entry name" value="TPR_21"/>
    <property type="match status" value="1"/>
</dbReference>
<feature type="repeat" description="TPR" evidence="3">
    <location>
        <begin position="282"/>
        <end position="315"/>
    </location>
</feature>
<dbReference type="EMBL" id="PRDM01000001">
    <property type="protein sequence ID" value="MBE8723646.1"/>
    <property type="molecule type" value="Genomic_DNA"/>
</dbReference>
<dbReference type="Pfam" id="PF13174">
    <property type="entry name" value="TPR_6"/>
    <property type="match status" value="2"/>
</dbReference>
<evidence type="ECO:0000256" key="1">
    <source>
        <dbReference type="ARBA" id="ARBA00022737"/>
    </source>
</evidence>
<accession>A0ABR9TE76</accession>
<evidence type="ECO:0000313" key="6">
    <source>
        <dbReference type="EMBL" id="MBE8723646.1"/>
    </source>
</evidence>
<feature type="domain" description="Ancillary SecYEG translocon subunit/Cell division coordinator CpoB TPR" evidence="5">
    <location>
        <begin position="725"/>
        <end position="825"/>
    </location>
</feature>
<evidence type="ECO:0000259" key="5">
    <source>
        <dbReference type="Pfam" id="PF09976"/>
    </source>
</evidence>
<dbReference type="InterPro" id="IPR050498">
    <property type="entry name" value="Ycf3"/>
</dbReference>
<dbReference type="PANTHER" id="PTHR44858:SF1">
    <property type="entry name" value="UDP-N-ACETYLGLUCOSAMINE--PEPTIDE N-ACETYLGLUCOSAMINYLTRANSFERASE SPINDLY-RELATED"/>
    <property type="match status" value="1"/>
</dbReference>
<protein>
    <recommendedName>
        <fullName evidence="5">Ancillary SecYEG translocon subunit/Cell division coordinator CpoB TPR domain-containing protein</fullName>
    </recommendedName>
</protein>
<feature type="chain" id="PRO_5045322062" description="Ancillary SecYEG translocon subunit/Cell division coordinator CpoB TPR domain-containing protein" evidence="4">
    <location>
        <begin position="22"/>
        <end position="1007"/>
    </location>
</feature>
<dbReference type="PROSITE" id="PS50005">
    <property type="entry name" value="TPR"/>
    <property type="match status" value="3"/>
</dbReference>
<dbReference type="Pfam" id="PF12895">
    <property type="entry name" value="ANAPC3"/>
    <property type="match status" value="1"/>
</dbReference>
<keyword evidence="7" id="KW-1185">Reference proteome</keyword>
<evidence type="ECO:0000256" key="2">
    <source>
        <dbReference type="ARBA" id="ARBA00022803"/>
    </source>
</evidence>
<dbReference type="SUPFAM" id="SSF48452">
    <property type="entry name" value="TPR-like"/>
    <property type="match status" value="4"/>
</dbReference>
<dbReference type="InterPro" id="IPR019734">
    <property type="entry name" value="TPR_rpt"/>
</dbReference>
<dbReference type="Pfam" id="PF13181">
    <property type="entry name" value="TPR_8"/>
    <property type="match status" value="2"/>
</dbReference>
<dbReference type="PANTHER" id="PTHR44858">
    <property type="entry name" value="TETRATRICOPEPTIDE REPEAT PROTEIN 6"/>
    <property type="match status" value="1"/>
</dbReference>
<name>A0ABR9TE76_9FLAO</name>
<sequence>MRKLSWFFLFQIILISTTVSAQKTAIYTYDLKDFDKALALYNDKQYASAQLIFEHVKNIKNPAITEEVQSDCAFYIANCAIRTNKANADALVEKFVEDYPTSTKQNQAYIEAAQYFFEQGNYPKALMWFDKVDEAYMSKSEADKFNFMKGYSYFNAKKKKEATNYFNKVVNSKEYGSQAKYYLGFMAYEGDDYKEATKYFDEVSGEEKYKEKLSYYQADMNFKLGNFQKAIDLGQQAMGKSNEIEKSELNKIIGESYFNLKQYGKAIPFLEQYAGKKGKWNNTDFYQLGYAYYEQKEYEKAISQFNKIIEGKDFVAQNAYYHLGLSYLNTGKKQEALNAFKNASEMDFNAQIQEDAALNYAKLSYEIGNAYQTVPGILLDFLKKYPNNSSKAEVEKLLVDSYISTKNYKEALVLLEKNRTPENKAAYQKVLFYRGLELYNEASYQEAGKMFKSAISEQKTPEFTARATFWKAETEYLNDDMQNALLSYKQFAGMAAAKTTDEYKNINYNIGYTYFKLKEYDQAANSFQAQIDNSPSDKVRLNDSYLRLGDCRFVTSKYSAANEAYAKAIAAKGVDADYAQFQKALSYGFMSNNSKKVDELNNFLLMYKKSSYRDDALFELGNTYVAEKKNDQAIKAYDQLISEFGNGTFTSKAILKQGLIYYNSDRDAQALTKFKKVAAEFPKTPEALEAVATARLIYVDSGKVDEYATWVRTLDFVAVTDAELDNDTYDAAFKQYSQNNSKTAITGFAGYISKFPNGLHALEANFYLAQLTYAEGSETKSITNYQYVIDQPRNEFTEQALNRLAQIYLKTKDCDKAIPVLVRLESQADYPQNKTFAQANLMKCYYDKKDYDKSVVAADKVLENPKSDAGVKADAQIIVARAAMQTGNEDKAKAAYAKLSTTSKGELAAEAFYYDAYFKNKEGKFEASNTAVQKLAKNYSAYKYYGAKGLVLMAKNFYGLKDSYQATYILDNVINNFTDFPDVVEEAKKELNAIKMEESKTNSSINK</sequence>
<keyword evidence="4" id="KW-0732">Signal</keyword>
<proteinExistence type="predicted"/>
<dbReference type="RefSeq" id="WP_193844697.1">
    <property type="nucleotide sequence ID" value="NZ_PRDM01000001.1"/>
</dbReference>
<keyword evidence="1" id="KW-0677">Repeat</keyword>
<organism evidence="6 7">
    <name type="scientific">Flavobacterium hungaricum</name>
    <dbReference type="NCBI Taxonomy" id="2082725"/>
    <lineage>
        <taxon>Bacteria</taxon>
        <taxon>Pseudomonadati</taxon>
        <taxon>Bacteroidota</taxon>
        <taxon>Flavobacteriia</taxon>
        <taxon>Flavobacteriales</taxon>
        <taxon>Flavobacteriaceae</taxon>
        <taxon>Flavobacterium</taxon>
    </lineage>
</organism>
<dbReference type="SMART" id="SM00028">
    <property type="entry name" value="TPR"/>
    <property type="match status" value="13"/>
</dbReference>
<gene>
    <name evidence="6" type="ORF">C4F50_01725</name>
</gene>
<evidence type="ECO:0000313" key="7">
    <source>
        <dbReference type="Proteomes" id="UP000640614"/>
    </source>
</evidence>
<evidence type="ECO:0000256" key="3">
    <source>
        <dbReference type="PROSITE-ProRule" id="PRU00339"/>
    </source>
</evidence>
<dbReference type="InterPro" id="IPR011990">
    <property type="entry name" value="TPR-like_helical_dom_sf"/>
</dbReference>